<dbReference type="NCBIfam" id="NF045883">
    <property type="entry name" value="PIPSynth"/>
    <property type="match status" value="1"/>
</dbReference>
<dbReference type="EMBL" id="LT629792">
    <property type="protein sequence ID" value="SDT92866.1"/>
    <property type="molecule type" value="Genomic_DNA"/>
</dbReference>
<gene>
    <name evidence="4" type="ORF">SAMN04489714_0982</name>
</gene>
<dbReference type="PROSITE" id="PS00379">
    <property type="entry name" value="CDP_ALCOHOL_P_TRANSF"/>
    <property type="match status" value="1"/>
</dbReference>
<dbReference type="InterPro" id="IPR048254">
    <property type="entry name" value="CDP_ALCOHOL_P_TRANSF_CS"/>
</dbReference>
<evidence type="ECO:0000256" key="1">
    <source>
        <dbReference type="ARBA" id="ARBA00022679"/>
    </source>
</evidence>
<organism evidence="4 5">
    <name type="scientific">Schaalia radingae</name>
    <dbReference type="NCBI Taxonomy" id="131110"/>
    <lineage>
        <taxon>Bacteria</taxon>
        <taxon>Bacillati</taxon>
        <taxon>Actinomycetota</taxon>
        <taxon>Actinomycetes</taxon>
        <taxon>Actinomycetales</taxon>
        <taxon>Actinomycetaceae</taxon>
        <taxon>Schaalia</taxon>
    </lineage>
</organism>
<dbReference type="InterPro" id="IPR000462">
    <property type="entry name" value="CDP-OH_P_trans"/>
</dbReference>
<reference evidence="4 5" key="1">
    <citation type="submission" date="2016-10" db="EMBL/GenBank/DDBJ databases">
        <authorList>
            <person name="Varghese N."/>
            <person name="Submissions S."/>
        </authorList>
    </citation>
    <scope>NUCLEOTIDE SEQUENCE [LARGE SCALE GENOMIC DNA]</scope>
    <source>
        <strain evidence="4 5">DSM 9169</strain>
    </source>
</reference>
<protein>
    <submittedName>
        <fullName evidence="4">CDP-diacylglycerol--glycerol-3-phosphate 3-phosphatidyltransferase</fullName>
    </submittedName>
</protein>
<feature type="transmembrane region" description="Helical" evidence="3">
    <location>
        <begin position="116"/>
        <end position="136"/>
    </location>
</feature>
<evidence type="ECO:0000256" key="3">
    <source>
        <dbReference type="SAM" id="Phobius"/>
    </source>
</evidence>
<proteinExistence type="inferred from homology"/>
<name>A0ABY0V742_9ACTO</name>
<keyword evidence="3" id="KW-0812">Transmembrane</keyword>
<dbReference type="InterPro" id="IPR043130">
    <property type="entry name" value="CDP-OH_PTrfase_TM_dom"/>
</dbReference>
<keyword evidence="5" id="KW-1185">Reference proteome</keyword>
<dbReference type="Gene3D" id="1.20.120.1760">
    <property type="match status" value="1"/>
</dbReference>
<keyword evidence="3" id="KW-1133">Transmembrane helix</keyword>
<dbReference type="Proteomes" id="UP000198976">
    <property type="component" value="Chromosome I"/>
</dbReference>
<dbReference type="RefSeq" id="WP_092648528.1">
    <property type="nucleotide sequence ID" value="NZ_LT629792.1"/>
</dbReference>
<feature type="transmembrane region" description="Helical" evidence="3">
    <location>
        <begin position="29"/>
        <end position="48"/>
    </location>
</feature>
<keyword evidence="1 2" id="KW-0808">Transferase</keyword>
<comment type="similarity">
    <text evidence="2">Belongs to the CDP-alcohol phosphatidyltransferase class-I family.</text>
</comment>
<accession>A0ABY0V742</accession>
<evidence type="ECO:0000313" key="4">
    <source>
        <dbReference type="EMBL" id="SDT92866.1"/>
    </source>
</evidence>
<keyword evidence="3" id="KW-0472">Membrane</keyword>
<feature type="transmembrane region" description="Helical" evidence="3">
    <location>
        <begin position="93"/>
        <end position="110"/>
    </location>
</feature>
<evidence type="ECO:0000256" key="2">
    <source>
        <dbReference type="RuleBase" id="RU003750"/>
    </source>
</evidence>
<dbReference type="Pfam" id="PF01066">
    <property type="entry name" value="CDP-OH_P_transf"/>
    <property type="match status" value="1"/>
</dbReference>
<sequence length="210" mass="22432">MLGNHGRSVAATIFTPFAKLLHRLHVTPNMVTATSTTLVVMISCAVLARGYVWQAGVILGVILFCDSVDGVLARYSGQTSRFGAFLDSTMDRLGDGAVFGALLVNAVFHLEPSPERTTAIIAGTVAMVGVAAVPYARAKAEIMGITASVGIAERTDRLIIALVCAALTDWNLWSWFYPIGLIWVAFASLITVTQRVLYTKKQIEAGDAGE</sequence>
<evidence type="ECO:0000313" key="5">
    <source>
        <dbReference type="Proteomes" id="UP000198976"/>
    </source>
</evidence>
<feature type="transmembrane region" description="Helical" evidence="3">
    <location>
        <begin position="54"/>
        <end position="72"/>
    </location>
</feature>
<feature type="transmembrane region" description="Helical" evidence="3">
    <location>
        <begin position="179"/>
        <end position="198"/>
    </location>
</feature>